<protein>
    <submittedName>
        <fullName evidence="2">Uncharacterized protein</fullName>
    </submittedName>
</protein>
<reference evidence="2 3" key="1">
    <citation type="journal article" date="2021" name="Int. J. Syst. Evol. Microbiol.">
        <title>Pseudomonas piscium sp. nov., Pseudomonas pisciculturae sp. nov., Pseudomonas mucoides sp. nov. and Pseudomonas neuropathica sp. nov. isolated from rainbow trout.</title>
        <authorList>
            <person name="Duman M."/>
            <person name="Mulet M."/>
            <person name="Altun S."/>
            <person name="Saticioglu I.B."/>
            <person name="Gomila M."/>
            <person name="Lalucat J."/>
            <person name="Garcia-Valdes E."/>
        </authorList>
    </citation>
    <scope>NUCLEOTIDE SEQUENCE [LARGE SCALE GENOMIC DNA]</scope>
    <source>
        <strain evidence="2 3">LMG 28632</strain>
    </source>
</reference>
<keyword evidence="1" id="KW-1133">Transmembrane helix</keyword>
<sequence>MDKLLEYCKARYDEELGFKFSLANIFSWLFFVVCIHVGCALKSDNVLLGLSELKVKALIDMSDGVIPSLALTELISSVAFVLFVAWFARKLSEGLFFLFTLKSDFQLLIIDITLIYHGYKYDEAKRVALGLDAKREIERNQKQAKRTRSLAEVFLAASMGILVVLHFTAVNLALGFVCFALFVVVTWRSFHFFISGILPYYVAIKYSAGELLEIKEAFLETSRT</sequence>
<feature type="transmembrane region" description="Helical" evidence="1">
    <location>
        <begin position="20"/>
        <end position="43"/>
    </location>
</feature>
<dbReference type="RefSeq" id="WP_205892643.1">
    <property type="nucleotide sequence ID" value="NZ_JADEVO010000013.1"/>
</dbReference>
<keyword evidence="1" id="KW-0812">Transmembrane</keyword>
<feature type="transmembrane region" description="Helical" evidence="1">
    <location>
        <begin position="173"/>
        <end position="202"/>
    </location>
</feature>
<name>A0ABS3AFQ2_9PSED</name>
<accession>A0ABS3AFQ2</accession>
<feature type="transmembrane region" description="Helical" evidence="1">
    <location>
        <begin position="64"/>
        <end position="88"/>
    </location>
</feature>
<evidence type="ECO:0000256" key="1">
    <source>
        <dbReference type="SAM" id="Phobius"/>
    </source>
</evidence>
<feature type="transmembrane region" description="Helical" evidence="1">
    <location>
        <begin position="94"/>
        <end position="116"/>
    </location>
</feature>
<proteinExistence type="predicted"/>
<organism evidence="2 3">
    <name type="scientific">Pseudomonas gregormendelii</name>
    <dbReference type="NCBI Taxonomy" id="1628277"/>
    <lineage>
        <taxon>Bacteria</taxon>
        <taxon>Pseudomonadati</taxon>
        <taxon>Pseudomonadota</taxon>
        <taxon>Gammaproteobacteria</taxon>
        <taxon>Pseudomonadales</taxon>
        <taxon>Pseudomonadaceae</taxon>
        <taxon>Pseudomonas</taxon>
    </lineage>
</organism>
<evidence type="ECO:0000313" key="3">
    <source>
        <dbReference type="Proteomes" id="UP000772591"/>
    </source>
</evidence>
<evidence type="ECO:0000313" key="2">
    <source>
        <dbReference type="EMBL" id="MBN3965835.1"/>
    </source>
</evidence>
<comment type="caution">
    <text evidence="2">The sequence shown here is derived from an EMBL/GenBank/DDBJ whole genome shotgun (WGS) entry which is preliminary data.</text>
</comment>
<keyword evidence="3" id="KW-1185">Reference proteome</keyword>
<keyword evidence="1" id="KW-0472">Membrane</keyword>
<gene>
    <name evidence="2" type="ORF">IMW75_11150</name>
</gene>
<dbReference type="Proteomes" id="UP000772591">
    <property type="component" value="Unassembled WGS sequence"/>
</dbReference>
<dbReference type="EMBL" id="JADEVO010000013">
    <property type="protein sequence ID" value="MBN3965835.1"/>
    <property type="molecule type" value="Genomic_DNA"/>
</dbReference>